<organism evidence="1 2">
    <name type="scientific">Mucilaginibacter defluvii</name>
    <dbReference type="NCBI Taxonomy" id="1196019"/>
    <lineage>
        <taxon>Bacteria</taxon>
        <taxon>Pseudomonadati</taxon>
        <taxon>Bacteroidota</taxon>
        <taxon>Sphingobacteriia</taxon>
        <taxon>Sphingobacteriales</taxon>
        <taxon>Sphingobacteriaceae</taxon>
        <taxon>Mucilaginibacter</taxon>
    </lineage>
</organism>
<keyword evidence="2" id="KW-1185">Reference proteome</keyword>
<dbReference type="RefSeq" id="WP_345329578.1">
    <property type="nucleotide sequence ID" value="NZ_BAABJI010000001.1"/>
</dbReference>
<evidence type="ECO:0000313" key="2">
    <source>
        <dbReference type="Proteomes" id="UP001501436"/>
    </source>
</evidence>
<accession>A0ABP9FMG5</accession>
<sequence>MVDYLKRVLVYLKQELPVRYKDYVELDGWVIKFVIPNDVRFDDEFADIERVTETYVRAIRERKADLNFTVWRPNQSRDFIIYK</sequence>
<reference evidence="2" key="1">
    <citation type="journal article" date="2019" name="Int. J. Syst. Evol. Microbiol.">
        <title>The Global Catalogue of Microorganisms (GCM) 10K type strain sequencing project: providing services to taxonomists for standard genome sequencing and annotation.</title>
        <authorList>
            <consortium name="The Broad Institute Genomics Platform"/>
            <consortium name="The Broad Institute Genome Sequencing Center for Infectious Disease"/>
            <person name="Wu L."/>
            <person name="Ma J."/>
        </authorList>
    </citation>
    <scope>NUCLEOTIDE SEQUENCE [LARGE SCALE GENOMIC DNA]</scope>
    <source>
        <strain evidence="2">JCM 18283</strain>
    </source>
</reference>
<name>A0ABP9FMG5_9SPHI</name>
<proteinExistence type="predicted"/>
<protein>
    <submittedName>
        <fullName evidence="1">Uncharacterized protein</fullName>
    </submittedName>
</protein>
<dbReference type="EMBL" id="BAABJI010000001">
    <property type="protein sequence ID" value="GAA4907221.1"/>
    <property type="molecule type" value="Genomic_DNA"/>
</dbReference>
<gene>
    <name evidence="1" type="ORF">GCM10023313_07560</name>
</gene>
<evidence type="ECO:0000313" key="1">
    <source>
        <dbReference type="EMBL" id="GAA4907221.1"/>
    </source>
</evidence>
<comment type="caution">
    <text evidence="1">The sequence shown here is derived from an EMBL/GenBank/DDBJ whole genome shotgun (WGS) entry which is preliminary data.</text>
</comment>
<dbReference type="Proteomes" id="UP001501436">
    <property type="component" value="Unassembled WGS sequence"/>
</dbReference>